<dbReference type="CDD" id="cd06262">
    <property type="entry name" value="metallo-hydrolase-like_MBL-fold"/>
    <property type="match status" value="1"/>
</dbReference>
<dbReference type="InterPro" id="IPR001279">
    <property type="entry name" value="Metallo-B-lactamas"/>
</dbReference>
<gene>
    <name evidence="2" type="ORF">MMINT_08490</name>
</gene>
<feature type="domain" description="ACT" evidence="1">
    <location>
        <begin position="9"/>
        <end position="85"/>
    </location>
</feature>
<dbReference type="Proteomes" id="UP000014070">
    <property type="component" value="Chromosome"/>
</dbReference>
<sequence>MASNMKTQTFITRMPDKPGAFMLATKVITKHNGNIIRVSYNKAVDFHMLFVEVRADEEALNEITKELLKIGYLENDVSESRVIVVNIKMKDEPGSLYPVLKILDRYDINISYINSNEEDGKFQNFKMGLLIENPALIKCVLDDISEIYPIDIINYAEEEPNLDNTIFYIRMGNEIQKLFNLGTDKTMEFICESNRVFQMLQDRGETPNKVFEYVLHLAKFMSRYRGENFNPDITKHQITDKITLHVIEPPCGSNTYILDNGKDLLFIDTGFAIYSDEMMSIFRTMFENFDSRNKKILITHADVDHCGLLSVIDADIYLNEKSAQSLQKQSQNLMDYREENIFCLGYSRLSRIFSNYVPPDSSRFIIIGENVPEEHRELLRIGSVSFGDLTLEVYEGSGGHLYGEMVFLCRDPWILFTGDIYVNVKGLTKERSEFNSLAPYLMTSVNVNSEFAKEMRKAVFELIPEGQESMICSGHGSIETITK</sequence>
<dbReference type="SMART" id="SM00849">
    <property type="entry name" value="Lactamase_B"/>
    <property type="match status" value="1"/>
</dbReference>
<dbReference type="InterPro" id="IPR036866">
    <property type="entry name" value="RibonucZ/Hydroxyglut_hydro"/>
</dbReference>
<dbReference type="STRING" id="1295009.MMINT_08490"/>
<evidence type="ECO:0000259" key="1">
    <source>
        <dbReference type="PROSITE" id="PS51671"/>
    </source>
</evidence>
<dbReference type="SUPFAM" id="SSF56281">
    <property type="entry name" value="Metallo-hydrolase/oxidoreductase"/>
    <property type="match status" value="1"/>
</dbReference>
<keyword evidence="2" id="KW-0378">Hydrolase</keyword>
<organism evidence="2 3">
    <name type="scientific">Methanomassiliicoccus intestinalis (strain Issoire-Mx1)</name>
    <dbReference type="NCBI Taxonomy" id="1295009"/>
    <lineage>
        <taxon>Archaea</taxon>
        <taxon>Methanobacteriati</taxon>
        <taxon>Thermoplasmatota</taxon>
        <taxon>Thermoplasmata</taxon>
        <taxon>Methanomassiliicoccales</taxon>
        <taxon>Methanomassiliicoccaceae</taxon>
        <taxon>Methanomassiliicoccus</taxon>
    </lineage>
</organism>
<dbReference type="InterPro" id="IPR045865">
    <property type="entry name" value="ACT-like_dom_sf"/>
</dbReference>
<dbReference type="HOGENOM" id="CLU_529688_0_0_2"/>
<dbReference type="AlphaFoldDB" id="R9T9A4"/>
<proteinExistence type="predicted"/>
<evidence type="ECO:0000313" key="3">
    <source>
        <dbReference type="Proteomes" id="UP000014070"/>
    </source>
</evidence>
<keyword evidence="3" id="KW-1185">Reference proteome</keyword>
<dbReference type="InterPro" id="IPR002912">
    <property type="entry name" value="ACT_dom"/>
</dbReference>
<accession>R9T9A4</accession>
<protein>
    <submittedName>
        <fullName evidence="2">Zn-dependent hydrolase</fullName>
    </submittedName>
</protein>
<dbReference type="KEGG" id="mer:MMINT_08490"/>
<name>R9T9A4_METII</name>
<dbReference type="Gene3D" id="3.60.15.10">
    <property type="entry name" value="Ribonuclease Z/Hydroxyacylglutathione hydrolase-like"/>
    <property type="match status" value="1"/>
</dbReference>
<dbReference type="GO" id="GO:0016787">
    <property type="term" value="F:hydrolase activity"/>
    <property type="evidence" value="ECO:0007669"/>
    <property type="project" value="UniProtKB-KW"/>
</dbReference>
<dbReference type="InParanoid" id="R9T9A4"/>
<evidence type="ECO:0000313" key="2">
    <source>
        <dbReference type="EMBL" id="AGN26211.1"/>
    </source>
</evidence>
<dbReference type="EMBL" id="CP005934">
    <property type="protein sequence ID" value="AGN26211.1"/>
    <property type="molecule type" value="Genomic_DNA"/>
</dbReference>
<dbReference type="Gene3D" id="3.30.2130.10">
    <property type="entry name" value="VC0802-like"/>
    <property type="match status" value="1"/>
</dbReference>
<dbReference type="SUPFAM" id="SSF55021">
    <property type="entry name" value="ACT-like"/>
    <property type="match status" value="2"/>
</dbReference>
<dbReference type="PROSITE" id="PS51671">
    <property type="entry name" value="ACT"/>
    <property type="match status" value="1"/>
</dbReference>
<dbReference type="Pfam" id="PF00753">
    <property type="entry name" value="Lactamase_B"/>
    <property type="match status" value="1"/>
</dbReference>
<reference evidence="2 3" key="1">
    <citation type="journal article" date="2013" name="Genome Announc.">
        <title>Genome sequence of 'Candidatus Methanomassiliicoccus intestinalis' Issoire-Mx1, a third thermoplasmatales-related methanogenic archaeon from human feces.</title>
        <authorList>
            <person name="Borrel G."/>
            <person name="Harris H.M."/>
            <person name="Parisot N."/>
            <person name="Gaci N."/>
            <person name="Tottey W."/>
            <person name="Mihajlovski A."/>
            <person name="Deane J."/>
            <person name="Gribaldo S."/>
            <person name="Bardot O."/>
            <person name="Peyretaillade E."/>
            <person name="Peyret P."/>
            <person name="O'Toole P.W."/>
            <person name="Brugere J.F."/>
        </authorList>
    </citation>
    <scope>NUCLEOTIDE SEQUENCE [LARGE SCALE GENOMIC DNA]</scope>
    <source>
        <strain evidence="2 3">Issoire-Mx1</strain>
    </source>
</reference>